<sequence>MITLSGATPPTEQIRDQIRGLIVSGQLAADQRLPSVRQLAKDLDVAAGTVAKAYKALESEGFLTTRTSEGTRVSRSATTTPRPVLAAARQLADTSTQAGTSLDDAVRILRAIWPPPRTNSEEPNTHADSVTDHRPDNLI</sequence>
<evidence type="ECO:0000256" key="1">
    <source>
        <dbReference type="ARBA" id="ARBA00022898"/>
    </source>
</evidence>
<dbReference type="CDD" id="cd07377">
    <property type="entry name" value="WHTH_GntR"/>
    <property type="match status" value="1"/>
</dbReference>
<reference evidence="8" key="1">
    <citation type="journal article" date="2019" name="Int. J. Syst. Evol. Microbiol.">
        <title>The Global Catalogue of Microorganisms (GCM) 10K type strain sequencing project: providing services to taxonomists for standard genome sequencing and annotation.</title>
        <authorList>
            <consortium name="The Broad Institute Genomics Platform"/>
            <consortium name="The Broad Institute Genome Sequencing Center for Infectious Disease"/>
            <person name="Wu L."/>
            <person name="Ma J."/>
        </authorList>
    </citation>
    <scope>NUCLEOTIDE SEQUENCE [LARGE SCALE GENOMIC DNA]</scope>
    <source>
        <strain evidence="8">CGMCC 1.12125</strain>
    </source>
</reference>
<protein>
    <submittedName>
        <fullName evidence="7">GntR family transcriptional regulator</fullName>
    </submittedName>
</protein>
<evidence type="ECO:0000256" key="4">
    <source>
        <dbReference type="ARBA" id="ARBA00023163"/>
    </source>
</evidence>
<dbReference type="PANTHER" id="PTHR46577">
    <property type="entry name" value="HTH-TYPE TRANSCRIPTIONAL REGULATORY PROTEIN GABR"/>
    <property type="match status" value="1"/>
</dbReference>
<dbReference type="EMBL" id="JBHSEN010000002">
    <property type="protein sequence ID" value="MFC4429950.1"/>
    <property type="molecule type" value="Genomic_DNA"/>
</dbReference>
<evidence type="ECO:0000256" key="3">
    <source>
        <dbReference type="ARBA" id="ARBA00023125"/>
    </source>
</evidence>
<dbReference type="Proteomes" id="UP001595965">
    <property type="component" value="Unassembled WGS sequence"/>
</dbReference>
<dbReference type="Pfam" id="PF00392">
    <property type="entry name" value="GntR"/>
    <property type="match status" value="1"/>
</dbReference>
<dbReference type="InterPro" id="IPR051446">
    <property type="entry name" value="HTH_trans_reg/aminotransferase"/>
</dbReference>
<keyword evidence="2" id="KW-0805">Transcription regulation</keyword>
<dbReference type="RefSeq" id="WP_344227717.1">
    <property type="nucleotide sequence ID" value="NZ_BAAALH010000001.1"/>
</dbReference>
<comment type="caution">
    <text evidence="7">The sequence shown here is derived from an EMBL/GenBank/DDBJ whole genome shotgun (WGS) entry which is preliminary data.</text>
</comment>
<keyword evidence="1" id="KW-0663">Pyridoxal phosphate</keyword>
<evidence type="ECO:0000313" key="7">
    <source>
        <dbReference type="EMBL" id="MFC4429950.1"/>
    </source>
</evidence>
<feature type="domain" description="HTH gntR-type" evidence="6">
    <location>
        <begin position="8"/>
        <end position="76"/>
    </location>
</feature>
<proteinExistence type="predicted"/>
<dbReference type="InterPro" id="IPR036390">
    <property type="entry name" value="WH_DNA-bd_sf"/>
</dbReference>
<dbReference type="PANTHER" id="PTHR46577:SF2">
    <property type="entry name" value="TRANSCRIPTIONAL REGULATORY PROTEIN"/>
    <property type="match status" value="1"/>
</dbReference>
<accession>A0ABV8Y086</accession>
<evidence type="ECO:0000313" key="8">
    <source>
        <dbReference type="Proteomes" id="UP001595965"/>
    </source>
</evidence>
<dbReference type="InterPro" id="IPR036388">
    <property type="entry name" value="WH-like_DNA-bd_sf"/>
</dbReference>
<keyword evidence="4" id="KW-0804">Transcription</keyword>
<dbReference type="SUPFAM" id="SSF46785">
    <property type="entry name" value="Winged helix' DNA-binding domain"/>
    <property type="match status" value="1"/>
</dbReference>
<organism evidence="7 8">
    <name type="scientific">Citricoccus alkalitolerans</name>
    <dbReference type="NCBI Taxonomy" id="246603"/>
    <lineage>
        <taxon>Bacteria</taxon>
        <taxon>Bacillati</taxon>
        <taxon>Actinomycetota</taxon>
        <taxon>Actinomycetes</taxon>
        <taxon>Micrococcales</taxon>
        <taxon>Micrococcaceae</taxon>
        <taxon>Citricoccus</taxon>
    </lineage>
</organism>
<dbReference type="PROSITE" id="PS50949">
    <property type="entry name" value="HTH_GNTR"/>
    <property type="match status" value="1"/>
</dbReference>
<evidence type="ECO:0000256" key="5">
    <source>
        <dbReference type="SAM" id="MobiDB-lite"/>
    </source>
</evidence>
<feature type="compositionally biased region" description="Basic and acidic residues" evidence="5">
    <location>
        <begin position="119"/>
        <end position="139"/>
    </location>
</feature>
<gene>
    <name evidence="7" type="ORF">ACFO0K_09680</name>
</gene>
<evidence type="ECO:0000256" key="2">
    <source>
        <dbReference type="ARBA" id="ARBA00023015"/>
    </source>
</evidence>
<dbReference type="Gene3D" id="1.10.10.10">
    <property type="entry name" value="Winged helix-like DNA-binding domain superfamily/Winged helix DNA-binding domain"/>
    <property type="match status" value="1"/>
</dbReference>
<feature type="region of interest" description="Disordered" evidence="5">
    <location>
        <begin position="114"/>
        <end position="139"/>
    </location>
</feature>
<dbReference type="InterPro" id="IPR000524">
    <property type="entry name" value="Tscrpt_reg_HTH_GntR"/>
</dbReference>
<name>A0ABV8Y086_9MICC</name>
<dbReference type="SMART" id="SM00345">
    <property type="entry name" value="HTH_GNTR"/>
    <property type="match status" value="1"/>
</dbReference>
<evidence type="ECO:0000259" key="6">
    <source>
        <dbReference type="PROSITE" id="PS50949"/>
    </source>
</evidence>
<keyword evidence="3" id="KW-0238">DNA-binding</keyword>
<keyword evidence="8" id="KW-1185">Reference proteome</keyword>